<protein>
    <submittedName>
        <fullName evidence="1">Uncharacterized protein</fullName>
    </submittedName>
</protein>
<accession>A0AA97P0U6</accession>
<proteinExistence type="predicted"/>
<organism evidence="1">
    <name type="scientific">Pyricularia oryzae (strain Y34)</name>
    <name type="common">Rice blast fungus</name>
    <name type="synonym">Magnaporthe oryzae</name>
    <dbReference type="NCBI Taxonomy" id="1143189"/>
    <lineage>
        <taxon>Eukaryota</taxon>
        <taxon>Fungi</taxon>
        <taxon>Dikarya</taxon>
        <taxon>Ascomycota</taxon>
        <taxon>Pezizomycotina</taxon>
        <taxon>Sordariomycetes</taxon>
        <taxon>Sordariomycetidae</taxon>
        <taxon>Magnaporthales</taxon>
        <taxon>Pyriculariaceae</taxon>
        <taxon>Pyricularia</taxon>
    </lineage>
</organism>
<evidence type="ECO:0000313" key="1">
    <source>
        <dbReference type="EMBL" id="ELQ39873.1"/>
    </source>
</evidence>
<dbReference type="Proteomes" id="UP000011086">
    <property type="component" value="Unassembled WGS sequence"/>
</dbReference>
<reference evidence="1" key="1">
    <citation type="journal article" date="2012" name="PLoS Genet.">
        <title>Comparative analysis of the genomes of two field isolates of the rice blast fungus Magnaporthe oryzae.</title>
        <authorList>
            <person name="Xue M."/>
            <person name="Yang J."/>
            <person name="Li Z."/>
            <person name="Hu S."/>
            <person name="Yao N."/>
            <person name="Dean R.A."/>
            <person name="Zhao W."/>
            <person name="Shen M."/>
            <person name="Zhang H."/>
            <person name="Li C."/>
            <person name="Liu L."/>
            <person name="Cao L."/>
            <person name="Xu X."/>
            <person name="Xing Y."/>
            <person name="Hsiang T."/>
            <person name="Zhang Z."/>
            <person name="Xu J.R."/>
            <person name="Peng Y.L."/>
        </authorList>
    </citation>
    <scope>NUCLEOTIDE SEQUENCE</scope>
    <source>
        <strain evidence="1">Y34</strain>
    </source>
</reference>
<dbReference type="AlphaFoldDB" id="A0AA97P0U6"/>
<sequence length="35" mass="3683">MTCACNVGSQPPGTADGHLEIYSLREDSVRCCVVA</sequence>
<dbReference type="EMBL" id="JH793787">
    <property type="protein sequence ID" value="ELQ39873.1"/>
    <property type="molecule type" value="Genomic_DNA"/>
</dbReference>
<gene>
    <name evidence="1" type="ORF">OOU_Y34scaffold00476g33</name>
</gene>
<name>A0AA97P0U6_PYRO3</name>